<dbReference type="PANTHER" id="PTHR37828:SF1">
    <property type="entry name" value="YCII-RELATED DOMAIN-CONTAINING PROTEIN"/>
    <property type="match status" value="1"/>
</dbReference>
<dbReference type="Gene3D" id="3.30.70.1060">
    <property type="entry name" value="Dimeric alpha+beta barrel"/>
    <property type="match status" value="1"/>
</dbReference>
<organism evidence="1 2">
    <name type="scientific">Prochlorococcus marinus str. PAC1</name>
    <dbReference type="NCBI Taxonomy" id="59924"/>
    <lineage>
        <taxon>Bacteria</taxon>
        <taxon>Bacillati</taxon>
        <taxon>Cyanobacteriota</taxon>
        <taxon>Cyanophyceae</taxon>
        <taxon>Synechococcales</taxon>
        <taxon>Prochlorococcaceae</taxon>
        <taxon>Prochlorococcus</taxon>
    </lineage>
</organism>
<dbReference type="PANTHER" id="PTHR37828">
    <property type="entry name" value="GSR2449 PROTEIN"/>
    <property type="match status" value="1"/>
</dbReference>
<dbReference type="AlphaFoldDB" id="A0A0A2C6F0"/>
<dbReference type="RefSeq" id="WP_036905730.1">
    <property type="nucleotide sequence ID" value="NZ_CP138967.1"/>
</dbReference>
<protein>
    <submittedName>
        <fullName evidence="1">Putative YCII family conserved protein</fullName>
    </submittedName>
</protein>
<dbReference type="SUPFAM" id="SSF54909">
    <property type="entry name" value="Dimeric alpha+beta barrel"/>
    <property type="match status" value="1"/>
</dbReference>
<evidence type="ECO:0000313" key="1">
    <source>
        <dbReference type="EMBL" id="KGG21067.1"/>
    </source>
</evidence>
<accession>A0A0A2C6F0</accession>
<comment type="caution">
    <text evidence="1">The sequence shown here is derived from an EMBL/GenBank/DDBJ whole genome shotgun (WGS) entry which is preliminary data.</text>
</comment>
<gene>
    <name evidence="1" type="ORF">EV03_1008</name>
</gene>
<dbReference type="InterPro" id="IPR011008">
    <property type="entry name" value="Dimeric_a/b-barrel"/>
</dbReference>
<proteinExistence type="predicted"/>
<dbReference type="Proteomes" id="UP000030392">
    <property type="component" value="Unassembled WGS sequence"/>
</dbReference>
<evidence type="ECO:0000313" key="2">
    <source>
        <dbReference type="Proteomes" id="UP000030392"/>
    </source>
</evidence>
<reference evidence="2" key="1">
    <citation type="journal article" date="2014" name="Sci. Data">
        <title>Genomes of diverse isolates of the marine cyanobacterium Prochlorococcus.</title>
        <authorList>
            <person name="Biller S."/>
            <person name="Berube P."/>
            <person name="Thompson J."/>
            <person name="Kelly L."/>
            <person name="Roggensack S."/>
            <person name="Awad L."/>
            <person name="Roache-Johnson K."/>
            <person name="Ding H."/>
            <person name="Giovannoni S.J."/>
            <person name="Moore L.R."/>
            <person name="Chisholm S.W."/>
        </authorList>
    </citation>
    <scope>NUCLEOTIDE SEQUENCE [LARGE SCALE GENOMIC DNA]</scope>
    <source>
        <strain evidence="2">PAC1</strain>
    </source>
</reference>
<name>A0A0A2C6F0_PROMR</name>
<sequence length="108" mass="12510">MPIFIKTEKFKDKTLKLSNSERKKFLLMHKEWVKGITNSGHYIHSGYLINEKKMPGGGGLLIFEAKDFLTAKKIVENDPMIKYELVSWDLQEWISIDGSQPKFSNYLG</sequence>
<dbReference type="EMBL" id="JNAX01000010">
    <property type="protein sequence ID" value="KGG21067.1"/>
    <property type="molecule type" value="Genomic_DNA"/>
</dbReference>